<dbReference type="InterPro" id="IPR018750">
    <property type="entry name" value="DUF2306_membrane"/>
</dbReference>
<dbReference type="AlphaFoldDB" id="A0AAN2BJ30"/>
<dbReference type="Proteomes" id="UP001320119">
    <property type="component" value="Chromosome"/>
</dbReference>
<dbReference type="EMBL" id="AP023086">
    <property type="protein sequence ID" value="BCD96514.1"/>
    <property type="molecule type" value="Genomic_DNA"/>
</dbReference>
<gene>
    <name evidence="2" type="ORF">MARGE09_P0714</name>
</gene>
<keyword evidence="1" id="KW-0812">Transmembrane</keyword>
<evidence type="ECO:0000313" key="2">
    <source>
        <dbReference type="EMBL" id="BCD96514.1"/>
    </source>
</evidence>
<accession>A0AAN2BJ30</accession>
<keyword evidence="1" id="KW-1133">Transmembrane helix</keyword>
<dbReference type="Pfam" id="PF10067">
    <property type="entry name" value="DUF2306"/>
    <property type="match status" value="1"/>
</dbReference>
<evidence type="ECO:0008006" key="4">
    <source>
        <dbReference type="Google" id="ProtNLM"/>
    </source>
</evidence>
<feature type="transmembrane region" description="Helical" evidence="1">
    <location>
        <begin position="85"/>
        <end position="107"/>
    </location>
</feature>
<feature type="transmembrane region" description="Helical" evidence="1">
    <location>
        <begin position="184"/>
        <end position="207"/>
    </location>
</feature>
<feature type="transmembrane region" description="Helical" evidence="1">
    <location>
        <begin position="222"/>
        <end position="243"/>
    </location>
</feature>
<name>A0AAN2BJ30_9GAMM</name>
<reference evidence="2 3" key="1">
    <citation type="journal article" date="2022" name="IScience">
        <title>An ultrasensitive nanofiber-based assay for enzymatic hydrolysis and deep-sea microbial degradation of cellulose.</title>
        <authorList>
            <person name="Tsudome M."/>
            <person name="Tachioka M."/>
            <person name="Miyazaki M."/>
            <person name="Uchimura K."/>
            <person name="Tsuda M."/>
            <person name="Takaki Y."/>
            <person name="Deguchi S."/>
        </authorList>
    </citation>
    <scope>NUCLEOTIDE SEQUENCE [LARGE SCALE GENOMIC DNA]</scope>
    <source>
        <strain evidence="2 3">GE09</strain>
    </source>
</reference>
<keyword evidence="3" id="KW-1185">Reference proteome</keyword>
<feature type="transmembrane region" description="Helical" evidence="1">
    <location>
        <begin position="250"/>
        <end position="281"/>
    </location>
</feature>
<dbReference type="RefSeq" id="WP_236986010.1">
    <property type="nucleotide sequence ID" value="NZ_AP023086.1"/>
</dbReference>
<organism evidence="2 3">
    <name type="scientific">Marinagarivorans cellulosilyticus</name>
    <dbReference type="NCBI Taxonomy" id="2721545"/>
    <lineage>
        <taxon>Bacteria</taxon>
        <taxon>Pseudomonadati</taxon>
        <taxon>Pseudomonadota</taxon>
        <taxon>Gammaproteobacteria</taxon>
        <taxon>Cellvibrionales</taxon>
        <taxon>Cellvibrionaceae</taxon>
        <taxon>Marinagarivorans</taxon>
    </lineage>
</organism>
<sequence>MNVNPPQVSTPQHQHLNPHDIKAQTTLKITGLFWFAIVVLGQWAFLYYIAAFYGVSIISGDISIWNRYEPLGSTPFKVGDTAGNTMFGIHALGAGIVAFAGALQLIPQVRQWAPRFHRWNGRVFLVTVIALSLSGFYLVWVRGSSPNTLSAIGTTINGLLILSFSYLTLARIRAKAIASHRRWALRLFLVANAQWFLRVGVFSYLMVGNALGAEPNLNSPFFIFWTFGCYLLPLAILELFLYAKSHNYTLIAWGVSALVLALTLLMLGGIIGLGFFFQLIINGDPIPF</sequence>
<feature type="transmembrane region" description="Helical" evidence="1">
    <location>
        <begin position="119"/>
        <end position="140"/>
    </location>
</feature>
<feature type="transmembrane region" description="Helical" evidence="1">
    <location>
        <begin position="152"/>
        <end position="172"/>
    </location>
</feature>
<protein>
    <recommendedName>
        <fullName evidence="4">DUF2306 domain-containing protein</fullName>
    </recommendedName>
</protein>
<evidence type="ECO:0000313" key="3">
    <source>
        <dbReference type="Proteomes" id="UP001320119"/>
    </source>
</evidence>
<dbReference type="KEGG" id="marq:MARGE09_P0714"/>
<keyword evidence="1" id="KW-0472">Membrane</keyword>
<evidence type="ECO:0000256" key="1">
    <source>
        <dbReference type="SAM" id="Phobius"/>
    </source>
</evidence>
<proteinExistence type="predicted"/>
<feature type="transmembrane region" description="Helical" evidence="1">
    <location>
        <begin position="32"/>
        <end position="65"/>
    </location>
</feature>